<dbReference type="eggNOG" id="ENOG502N5R9">
    <property type="taxonomic scope" value="Archaea"/>
</dbReference>
<dbReference type="Gene3D" id="2.120.10.30">
    <property type="entry name" value="TolB, C-terminal domain"/>
    <property type="match status" value="1"/>
</dbReference>
<feature type="region of interest" description="Disordered" evidence="1">
    <location>
        <begin position="267"/>
        <end position="371"/>
    </location>
</feature>
<dbReference type="GO" id="GO:0016158">
    <property type="term" value="F:inositol hexakisphosphate 3-phosphatase activity"/>
    <property type="evidence" value="ECO:0007669"/>
    <property type="project" value="InterPro"/>
</dbReference>
<dbReference type="PANTHER" id="PTHR24104:SF25">
    <property type="entry name" value="PROTEIN LIN-41"/>
    <property type="match status" value="1"/>
</dbReference>
<dbReference type="InterPro" id="IPR003431">
    <property type="entry name" value="B-propeller_Phytase"/>
</dbReference>
<dbReference type="PROSITE" id="PS51662">
    <property type="entry name" value="BP_PHYTASE"/>
    <property type="match status" value="1"/>
</dbReference>
<dbReference type="InterPro" id="IPR011042">
    <property type="entry name" value="6-blade_b-propeller_TolB-like"/>
</dbReference>
<dbReference type="PANTHER" id="PTHR24104">
    <property type="entry name" value="E3 UBIQUITIN-PROTEIN LIGASE NHLRC1-RELATED"/>
    <property type="match status" value="1"/>
</dbReference>
<keyword evidence="4" id="KW-1185">Reference proteome</keyword>
<accession>L9ZXY9</accession>
<dbReference type="AlphaFoldDB" id="L9ZXY9"/>
<proteinExistence type="predicted"/>
<dbReference type="Proteomes" id="UP000011511">
    <property type="component" value="Unassembled WGS sequence"/>
</dbReference>
<comment type="caution">
    <text evidence="3">The sequence shown here is derived from an EMBL/GenBank/DDBJ whole genome shotgun (WGS) entry which is preliminary data.</text>
</comment>
<dbReference type="GO" id="GO:0008270">
    <property type="term" value="F:zinc ion binding"/>
    <property type="evidence" value="ECO:0007669"/>
    <property type="project" value="UniProtKB-KW"/>
</dbReference>
<dbReference type="InterPro" id="IPR050952">
    <property type="entry name" value="TRIM-NHL_E3_ligases"/>
</dbReference>
<evidence type="ECO:0000256" key="1">
    <source>
        <dbReference type="SAM" id="MobiDB-lite"/>
    </source>
</evidence>
<protein>
    <submittedName>
        <fullName evidence="3">Phytase</fullName>
    </submittedName>
</protein>
<gene>
    <name evidence="3" type="ORF">C485_02783</name>
</gene>
<reference evidence="3 4" key="1">
    <citation type="journal article" date="2014" name="PLoS Genet.">
        <title>Phylogenetically driven sequencing of extremely halophilic archaea reveals strategies for static and dynamic osmo-response.</title>
        <authorList>
            <person name="Becker E.A."/>
            <person name="Seitzer P.M."/>
            <person name="Tritt A."/>
            <person name="Larsen D."/>
            <person name="Krusor M."/>
            <person name="Yao A.I."/>
            <person name="Wu D."/>
            <person name="Madern D."/>
            <person name="Eisen J.A."/>
            <person name="Darling A.E."/>
            <person name="Facciotti M.T."/>
        </authorList>
    </citation>
    <scope>NUCLEOTIDE SEQUENCE [LARGE SCALE GENOMIC DNA]</scope>
    <source>
        <strain evidence="3 4">JCM 12890</strain>
    </source>
</reference>
<feature type="domain" description="BPP" evidence="2">
    <location>
        <begin position="1"/>
        <end position="263"/>
    </location>
</feature>
<dbReference type="SUPFAM" id="SSF50956">
    <property type="entry name" value="Thermostable phytase (3-phytase)"/>
    <property type="match status" value="1"/>
</dbReference>
<dbReference type="EMBL" id="AOIK01000010">
    <property type="protein sequence ID" value="ELY90467.1"/>
    <property type="molecule type" value="Genomic_DNA"/>
</dbReference>
<name>L9ZXY9_NATA2</name>
<organism evidence="3 4">
    <name type="scientific">Natrinema altunense (strain JCM 12890 / CGMCC 1.3731 / AJ2)</name>
    <dbReference type="NCBI Taxonomy" id="1227494"/>
    <lineage>
        <taxon>Archaea</taxon>
        <taxon>Methanobacteriati</taxon>
        <taxon>Methanobacteriota</taxon>
        <taxon>Stenosarchaea group</taxon>
        <taxon>Halobacteria</taxon>
        <taxon>Halobacteriales</taxon>
        <taxon>Natrialbaceae</taxon>
        <taxon>Natrinema</taxon>
    </lineage>
</organism>
<evidence type="ECO:0000313" key="3">
    <source>
        <dbReference type="EMBL" id="ELY90467.1"/>
    </source>
</evidence>
<feature type="compositionally biased region" description="Polar residues" evidence="1">
    <location>
        <begin position="345"/>
        <end position="358"/>
    </location>
</feature>
<feature type="compositionally biased region" description="Polar residues" evidence="1">
    <location>
        <begin position="314"/>
        <end position="336"/>
    </location>
</feature>
<dbReference type="PATRIC" id="fig|1227494.3.peg.550"/>
<evidence type="ECO:0000313" key="4">
    <source>
        <dbReference type="Proteomes" id="UP000011511"/>
    </source>
</evidence>
<sequence length="371" mass="41257">MVFTARDGAYRERIGIEGTGLGEFQRPNEVFVIDDLAVVVERDNRRIQVIRLPDRTPLGTFGQARLRKPYGCTVFRSYFGYELFVTDDYDASAVSELDERVKHYRFTVTETGIDASHVNTFGATEKPGALSEVETIYADPASNRLAIADERASSIKLYDLAGNFVSVGPTVFDADPEGIDLYTDDEDGYWLCTDQIDERSRFHVFDRDSFDHRATFRGERTADTDGVWLTQQEFGPFSEGAFFAVHADRSVSAFDWEDIEAIVDDETSGHAADRSTIGHPAESQPFCLRPSSGRVCPSASTKREKAQPWGRCSPQPSTSRTRTLFQTGSGTRNGSHPTDARNWRRSSAPTIESRSASPRSHPPGSTIRGPT</sequence>
<evidence type="ECO:0000259" key="2">
    <source>
        <dbReference type="PROSITE" id="PS51662"/>
    </source>
</evidence>